<sequence length="330" mass="34835">MFILDALNGMWLLMMATGFWFVIGLTIAGFIYAFLPQSVLEKLLGGKGLKPIFLAILLGFLIPVCSCGIIPIGVVFYKRGVKIGPVLTLCVLGPAINPAAIGLAYSSFGLFMTLAYLSTVAVGALCLGIVANLVVNVKIVGGRKKETCGCCSHKSQGKIAKGFRWAFDELAVDLAPALVYGLFVAGVIMATVPESLIFNLLGNSKGVAYPISAVIGSSIFICNIASIPLVSSLLGQGAMPGIGIILLIMGPATNISQLFLLHRAFGKLSTILYVSILSVVSVLGAIFWDLRLEDVQQLAALGGGEHGSKVWGYILIVILIRSLLKTGHKH</sequence>
<feature type="transmembrane region" description="Helical" evidence="7">
    <location>
        <begin position="114"/>
        <end position="135"/>
    </location>
</feature>
<dbReference type="GO" id="GO:0005886">
    <property type="term" value="C:plasma membrane"/>
    <property type="evidence" value="ECO:0007669"/>
    <property type="project" value="UniProtKB-SubCell"/>
</dbReference>
<dbReference type="PANTHER" id="PTHR34184">
    <property type="entry name" value="UPF0718 PROTEIN YCGR"/>
    <property type="match status" value="1"/>
</dbReference>
<reference evidence="8" key="2">
    <citation type="submission" date="2024-06" db="EMBL/GenBank/DDBJ databases">
        <authorList>
            <person name="Petrova K.O."/>
            <person name="Toshchakov S.V."/>
            <person name="Boltjanskaja Y.V."/>
            <person name="Kevbrin V.V."/>
        </authorList>
    </citation>
    <scope>NUCLEOTIDE SEQUENCE</scope>
    <source>
        <strain evidence="8">Z-710</strain>
    </source>
</reference>
<keyword evidence="4 7" id="KW-0812">Transmembrane</keyword>
<evidence type="ECO:0000256" key="4">
    <source>
        <dbReference type="ARBA" id="ARBA00022692"/>
    </source>
</evidence>
<evidence type="ECO:0000256" key="5">
    <source>
        <dbReference type="ARBA" id="ARBA00022989"/>
    </source>
</evidence>
<dbReference type="PANTHER" id="PTHR34184:SF4">
    <property type="entry name" value="UPF0718 PROTEIN YCGR"/>
    <property type="match status" value="1"/>
</dbReference>
<feature type="transmembrane region" description="Helical" evidence="7">
    <location>
        <begin position="86"/>
        <end position="108"/>
    </location>
</feature>
<keyword evidence="5 7" id="KW-1133">Transmembrane helix</keyword>
<evidence type="ECO:0000256" key="3">
    <source>
        <dbReference type="ARBA" id="ARBA00022475"/>
    </source>
</evidence>
<feature type="transmembrane region" description="Helical" evidence="7">
    <location>
        <begin position="308"/>
        <end position="324"/>
    </location>
</feature>
<evidence type="ECO:0000256" key="6">
    <source>
        <dbReference type="ARBA" id="ARBA00023136"/>
    </source>
</evidence>
<feature type="transmembrane region" description="Helical" evidence="7">
    <location>
        <begin position="268"/>
        <end position="288"/>
    </location>
</feature>
<dbReference type="EMBL" id="CP159485">
    <property type="protein sequence ID" value="XCI27705.1"/>
    <property type="molecule type" value="Genomic_DNA"/>
</dbReference>
<dbReference type="InterPro" id="IPR052923">
    <property type="entry name" value="UPF0718"/>
</dbReference>
<evidence type="ECO:0000256" key="7">
    <source>
        <dbReference type="SAM" id="Phobius"/>
    </source>
</evidence>
<evidence type="ECO:0000256" key="1">
    <source>
        <dbReference type="ARBA" id="ARBA00004651"/>
    </source>
</evidence>
<dbReference type="RefSeq" id="WP_353892282.1">
    <property type="nucleotide sequence ID" value="NZ_CP159485.1"/>
</dbReference>
<feature type="transmembrane region" description="Helical" evidence="7">
    <location>
        <begin position="52"/>
        <end position="77"/>
    </location>
</feature>
<evidence type="ECO:0000256" key="2">
    <source>
        <dbReference type="ARBA" id="ARBA00006386"/>
    </source>
</evidence>
<evidence type="ECO:0000313" key="8">
    <source>
        <dbReference type="EMBL" id="XCI27705.1"/>
    </source>
</evidence>
<accession>A0AAU8HPZ1</accession>
<feature type="transmembrane region" description="Helical" evidence="7">
    <location>
        <begin position="12"/>
        <end position="32"/>
    </location>
</feature>
<proteinExistence type="inferred from homology"/>
<comment type="subcellular location">
    <subcellularLocation>
        <location evidence="1">Cell membrane</location>
        <topology evidence="1">Multi-pass membrane protein</topology>
    </subcellularLocation>
</comment>
<name>A0AAU8HPZ1_9FIRM</name>
<gene>
    <name evidence="8" type="ORF">PRVXH_001617</name>
</gene>
<reference evidence="8" key="1">
    <citation type="journal article" date="2018" name="Antonie Van Leeuwenhoek">
        <title>Proteinivorax hydrogeniformans sp. nov., an anaerobic, haloalkaliphilic bacterium fermenting proteinaceous compounds with high hydrogen production.</title>
        <authorList>
            <person name="Boltyanskaya Y."/>
            <person name="Detkova E."/>
            <person name="Pimenov N."/>
            <person name="Kevbrin V."/>
        </authorList>
    </citation>
    <scope>NUCLEOTIDE SEQUENCE</scope>
    <source>
        <strain evidence="8">Z-710</strain>
    </source>
</reference>
<keyword evidence="3" id="KW-1003">Cell membrane</keyword>
<feature type="transmembrane region" description="Helical" evidence="7">
    <location>
        <begin position="242"/>
        <end position="261"/>
    </location>
</feature>
<protein>
    <submittedName>
        <fullName evidence="8">Permease</fullName>
    </submittedName>
</protein>
<dbReference type="Pfam" id="PF03773">
    <property type="entry name" value="ArsP_1"/>
    <property type="match status" value="2"/>
</dbReference>
<comment type="similarity">
    <text evidence="2">Belongs to the UPF0718 family.</text>
</comment>
<dbReference type="InterPro" id="IPR005524">
    <property type="entry name" value="DUF318"/>
</dbReference>
<keyword evidence="6 7" id="KW-0472">Membrane</keyword>
<organism evidence="8">
    <name type="scientific">Proteinivorax hydrogeniformans</name>
    <dbReference type="NCBI Taxonomy" id="1826727"/>
    <lineage>
        <taxon>Bacteria</taxon>
        <taxon>Bacillati</taxon>
        <taxon>Bacillota</taxon>
        <taxon>Clostridia</taxon>
        <taxon>Eubacteriales</taxon>
        <taxon>Proteinivoracaceae</taxon>
        <taxon>Proteinivorax</taxon>
    </lineage>
</organism>
<dbReference type="AlphaFoldDB" id="A0AAU8HPZ1"/>